<protein>
    <recommendedName>
        <fullName evidence="2">SnoaL-like domain-containing protein</fullName>
    </recommendedName>
</protein>
<evidence type="ECO:0008006" key="2">
    <source>
        <dbReference type="Google" id="ProtNLM"/>
    </source>
</evidence>
<sequence>MSAEENRAVIGRVFEEVLNRQNVDVIDELFAADLVNHSAWPGQATGPAGTKQAVAEVLAVFPDLHVTVEALVAEGD</sequence>
<proteinExistence type="predicted"/>
<reference evidence="1" key="1">
    <citation type="submission" date="2020-02" db="EMBL/GenBank/DDBJ databases">
        <authorList>
            <person name="Meier V. D."/>
        </authorList>
    </citation>
    <scope>NUCLEOTIDE SEQUENCE</scope>
    <source>
        <strain evidence="1">AVDCRST_MAG77</strain>
    </source>
</reference>
<gene>
    <name evidence="1" type="ORF">AVDCRST_MAG77-5341</name>
</gene>
<dbReference type="Gene3D" id="3.10.450.50">
    <property type="match status" value="1"/>
</dbReference>
<name>A0A6J4K923_9CHLR</name>
<dbReference type="Pfam" id="PF07366">
    <property type="entry name" value="SnoaL"/>
    <property type="match status" value="1"/>
</dbReference>
<dbReference type="EMBL" id="CADCTC010000280">
    <property type="protein sequence ID" value="CAA9298035.1"/>
    <property type="molecule type" value="Genomic_DNA"/>
</dbReference>
<organism evidence="1">
    <name type="scientific">uncultured Chloroflexota bacterium</name>
    <dbReference type="NCBI Taxonomy" id="166587"/>
    <lineage>
        <taxon>Bacteria</taxon>
        <taxon>Bacillati</taxon>
        <taxon>Chloroflexota</taxon>
        <taxon>environmental samples</taxon>
    </lineage>
</organism>
<dbReference type="AlphaFoldDB" id="A0A6J4K923"/>
<evidence type="ECO:0000313" key="1">
    <source>
        <dbReference type="EMBL" id="CAA9298035.1"/>
    </source>
</evidence>
<dbReference type="SUPFAM" id="SSF54427">
    <property type="entry name" value="NTF2-like"/>
    <property type="match status" value="1"/>
</dbReference>
<dbReference type="InterPro" id="IPR032710">
    <property type="entry name" value="NTF2-like_dom_sf"/>
</dbReference>
<dbReference type="InterPro" id="IPR009959">
    <property type="entry name" value="Cyclase_SnoaL-like"/>
</dbReference>
<dbReference type="GO" id="GO:0030638">
    <property type="term" value="P:polyketide metabolic process"/>
    <property type="evidence" value="ECO:0007669"/>
    <property type="project" value="InterPro"/>
</dbReference>
<accession>A0A6J4K923</accession>